<dbReference type="PANTHER" id="PTHR32089">
    <property type="entry name" value="METHYL-ACCEPTING CHEMOTAXIS PROTEIN MCPB"/>
    <property type="match status" value="1"/>
</dbReference>
<name>A0ABY5Z7Q6_9ACTN</name>
<feature type="domain" description="HAMP" evidence="8">
    <location>
        <begin position="203"/>
        <end position="255"/>
    </location>
</feature>
<reference evidence="9" key="1">
    <citation type="submission" date="2021-04" db="EMBL/GenBank/DDBJ databases">
        <title>Biosynthetic gene clusters of Dactylosporangioum roseum.</title>
        <authorList>
            <person name="Hartkoorn R.C."/>
            <person name="Beaudoing E."/>
            <person name="Hot D."/>
            <person name="Moureu S."/>
        </authorList>
    </citation>
    <scope>NUCLEOTIDE SEQUENCE</scope>
    <source>
        <strain evidence="9">NRRL B-16295</strain>
    </source>
</reference>
<dbReference type="Gene3D" id="1.10.287.950">
    <property type="entry name" value="Methyl-accepting chemotaxis protein"/>
    <property type="match status" value="1"/>
</dbReference>
<evidence type="ECO:0000256" key="5">
    <source>
        <dbReference type="PROSITE-ProRule" id="PRU00284"/>
    </source>
</evidence>
<evidence type="ECO:0000256" key="6">
    <source>
        <dbReference type="SAM" id="Phobius"/>
    </source>
</evidence>
<dbReference type="Proteomes" id="UP001058271">
    <property type="component" value="Chromosome"/>
</dbReference>
<dbReference type="InterPro" id="IPR003660">
    <property type="entry name" value="HAMP_dom"/>
</dbReference>
<feature type="transmembrane region" description="Helical" evidence="6">
    <location>
        <begin position="6"/>
        <end position="28"/>
    </location>
</feature>
<dbReference type="PROSITE" id="PS50111">
    <property type="entry name" value="CHEMOTAXIS_TRANSDUC_2"/>
    <property type="match status" value="1"/>
</dbReference>
<feature type="transmembrane region" description="Helical" evidence="6">
    <location>
        <begin position="181"/>
        <end position="201"/>
    </location>
</feature>
<evidence type="ECO:0000313" key="9">
    <source>
        <dbReference type="EMBL" id="UWZ37078.1"/>
    </source>
</evidence>
<evidence type="ECO:0000256" key="4">
    <source>
        <dbReference type="ARBA" id="ARBA00029447"/>
    </source>
</evidence>
<organism evidence="9 10">
    <name type="scientific">Dactylosporangium roseum</name>
    <dbReference type="NCBI Taxonomy" id="47989"/>
    <lineage>
        <taxon>Bacteria</taxon>
        <taxon>Bacillati</taxon>
        <taxon>Actinomycetota</taxon>
        <taxon>Actinomycetes</taxon>
        <taxon>Micromonosporales</taxon>
        <taxon>Micromonosporaceae</taxon>
        <taxon>Dactylosporangium</taxon>
    </lineage>
</organism>
<keyword evidence="3 5" id="KW-0807">Transducer</keyword>
<dbReference type="Pfam" id="PF00672">
    <property type="entry name" value="HAMP"/>
    <property type="match status" value="1"/>
</dbReference>
<dbReference type="SMART" id="SM00304">
    <property type="entry name" value="HAMP"/>
    <property type="match status" value="1"/>
</dbReference>
<evidence type="ECO:0000313" key="10">
    <source>
        <dbReference type="Proteomes" id="UP001058271"/>
    </source>
</evidence>
<accession>A0ABY5Z7Q6</accession>
<sequence length="518" mass="54036">MGLKIGLIVAVLAVTAIAVGVVAVIRLADVYAQGERIANDGLRATADLGQLRDLAQQARTLSRDVVLAPDPATARDVKAKMQSNDSKFDDALARYRGEAADPAAIQRFGELWAQYRQIRDTVLMPAAEANDFRAAVTIQRTQTSPVTTKAFAELDAASAAEQANADAIIASALDTYRTARTVILVVLGAGLLAALALAWYVTRLVLQPLRTVSRVLDAVAEGNLTEIAAVGSRDEIGRMAHALDRANERTRQVVQAFTETANTLASSAEELSATSRQIAGAADEASGRAGVVSTAAEQVSANVQTVAASSEQMTASIAEIARNAADAVKVANQAVDTAQDATTTVAKLGESSQEVGNVIKVITSIAEQTNLLALNATIEAARAGDAGKGFAVVANEVKDLAQETAKATDEIGQRIVAIQGDVHQAVSAIAQISEVIARIDQFQTTIAAAVEQQTATTQEIGRNIAEAASGSGEIARNILGVASASQTTTHSVTQSQTATTDVARMATELQRLASQFRV</sequence>
<protein>
    <submittedName>
        <fullName evidence="9">Methyl-accepting chemotaxis protein</fullName>
    </submittedName>
</protein>
<dbReference type="Pfam" id="PF12729">
    <property type="entry name" value="4HB_MCP_1"/>
    <property type="match status" value="1"/>
</dbReference>
<gene>
    <name evidence="9" type="ORF">Drose_01780</name>
</gene>
<proteinExistence type="inferred from homology"/>
<dbReference type="SMART" id="SM00283">
    <property type="entry name" value="MA"/>
    <property type="match status" value="1"/>
</dbReference>
<evidence type="ECO:0000256" key="3">
    <source>
        <dbReference type="ARBA" id="ARBA00023224"/>
    </source>
</evidence>
<dbReference type="EMBL" id="CP073721">
    <property type="protein sequence ID" value="UWZ37078.1"/>
    <property type="molecule type" value="Genomic_DNA"/>
</dbReference>
<dbReference type="InterPro" id="IPR024478">
    <property type="entry name" value="HlyB_4HB_MCP"/>
</dbReference>
<dbReference type="RefSeq" id="WP_260726429.1">
    <property type="nucleotide sequence ID" value="NZ_BAAABS010000035.1"/>
</dbReference>
<keyword evidence="6" id="KW-0472">Membrane</keyword>
<evidence type="ECO:0000256" key="1">
    <source>
        <dbReference type="ARBA" id="ARBA00022692"/>
    </source>
</evidence>
<dbReference type="SUPFAM" id="SSF58104">
    <property type="entry name" value="Methyl-accepting chemotaxis protein (MCP) signaling domain"/>
    <property type="match status" value="1"/>
</dbReference>
<comment type="similarity">
    <text evidence="4">Belongs to the methyl-accepting chemotaxis (MCP) protein family.</text>
</comment>
<dbReference type="InterPro" id="IPR004090">
    <property type="entry name" value="Chemotax_Me-accpt_rcpt"/>
</dbReference>
<feature type="domain" description="Methyl-accepting transducer" evidence="7">
    <location>
        <begin position="267"/>
        <end position="503"/>
    </location>
</feature>
<evidence type="ECO:0000259" key="7">
    <source>
        <dbReference type="PROSITE" id="PS50111"/>
    </source>
</evidence>
<evidence type="ECO:0000259" key="8">
    <source>
        <dbReference type="PROSITE" id="PS50885"/>
    </source>
</evidence>
<dbReference type="Pfam" id="PF00015">
    <property type="entry name" value="MCPsignal"/>
    <property type="match status" value="1"/>
</dbReference>
<evidence type="ECO:0000256" key="2">
    <source>
        <dbReference type="ARBA" id="ARBA00022989"/>
    </source>
</evidence>
<keyword evidence="2 6" id="KW-1133">Transmembrane helix</keyword>
<dbReference type="InterPro" id="IPR004089">
    <property type="entry name" value="MCPsignal_dom"/>
</dbReference>
<dbReference type="PANTHER" id="PTHR32089:SF112">
    <property type="entry name" value="LYSOZYME-LIKE PROTEIN-RELATED"/>
    <property type="match status" value="1"/>
</dbReference>
<keyword evidence="1 6" id="KW-0812">Transmembrane</keyword>
<keyword evidence="10" id="KW-1185">Reference proteome</keyword>
<dbReference type="PRINTS" id="PR00260">
    <property type="entry name" value="CHEMTRNSDUCR"/>
</dbReference>
<dbReference type="PROSITE" id="PS50885">
    <property type="entry name" value="HAMP"/>
    <property type="match status" value="1"/>
</dbReference>
<dbReference type="CDD" id="cd06225">
    <property type="entry name" value="HAMP"/>
    <property type="match status" value="1"/>
</dbReference>